<organism evidence="2 3">
    <name type="scientific">Quercus lobata</name>
    <name type="common">Valley oak</name>
    <dbReference type="NCBI Taxonomy" id="97700"/>
    <lineage>
        <taxon>Eukaryota</taxon>
        <taxon>Viridiplantae</taxon>
        <taxon>Streptophyta</taxon>
        <taxon>Embryophyta</taxon>
        <taxon>Tracheophyta</taxon>
        <taxon>Spermatophyta</taxon>
        <taxon>Magnoliopsida</taxon>
        <taxon>eudicotyledons</taxon>
        <taxon>Gunneridae</taxon>
        <taxon>Pentapetalae</taxon>
        <taxon>rosids</taxon>
        <taxon>fabids</taxon>
        <taxon>Fagales</taxon>
        <taxon>Fagaceae</taxon>
        <taxon>Quercus</taxon>
    </lineage>
</organism>
<feature type="region of interest" description="Disordered" evidence="1">
    <location>
        <begin position="325"/>
        <end position="350"/>
    </location>
</feature>
<dbReference type="AlphaFoldDB" id="A0A7N2MV77"/>
<feature type="compositionally biased region" description="Basic and acidic residues" evidence="1">
    <location>
        <begin position="381"/>
        <end position="412"/>
    </location>
</feature>
<dbReference type="Gramene" id="QL11p018751:mrna">
    <property type="protein sequence ID" value="QL11p018751:mrna"/>
    <property type="gene ID" value="QL11p018751"/>
</dbReference>
<dbReference type="EMBL" id="LRBV02000011">
    <property type="status" value="NOT_ANNOTATED_CDS"/>
    <property type="molecule type" value="Genomic_DNA"/>
</dbReference>
<keyword evidence="3" id="KW-1185">Reference proteome</keyword>
<feature type="compositionally biased region" description="Basic and acidic residues" evidence="1">
    <location>
        <begin position="433"/>
        <end position="442"/>
    </location>
</feature>
<accession>A0A7N2MV77</accession>
<dbReference type="InParanoid" id="A0A7N2MV77"/>
<feature type="compositionally biased region" description="Basic and acidic residues" evidence="1">
    <location>
        <begin position="453"/>
        <end position="464"/>
    </location>
</feature>
<evidence type="ECO:0000313" key="3">
    <source>
        <dbReference type="Proteomes" id="UP000594261"/>
    </source>
</evidence>
<protein>
    <submittedName>
        <fullName evidence="2">Uncharacterized protein</fullName>
    </submittedName>
</protein>
<proteinExistence type="predicted"/>
<feature type="compositionally biased region" description="Basic and acidic residues" evidence="1">
    <location>
        <begin position="325"/>
        <end position="334"/>
    </location>
</feature>
<feature type="region of interest" description="Disordered" evidence="1">
    <location>
        <begin position="257"/>
        <end position="283"/>
    </location>
</feature>
<evidence type="ECO:0000313" key="2">
    <source>
        <dbReference type="EnsemblPlants" id="QL11p018751:mrna"/>
    </source>
</evidence>
<reference evidence="2" key="2">
    <citation type="submission" date="2021-01" db="UniProtKB">
        <authorList>
            <consortium name="EnsemblPlants"/>
        </authorList>
    </citation>
    <scope>IDENTIFICATION</scope>
</reference>
<sequence length="464" mass="52466">MNACILVKMACVDNYVAILIPKTVFNYLAKSRFIRCGYCPTIQELLLVPSNTSQNLQLAAVRLLHHCSGGKKDFDILSPSRLWLYPVYPNSQMPLYLLKFKRLVESEEDRERFRAKYRIPPTVDMRHVAQGEWVDARKEGEVVIPMIAFIEGGMTILIDKRSIKPRLDLVNRESLDRILRFEVFVNEADNQLRAAHVILGYTPISFAFQAPKCVIKANDPRLLRISVAYEGFIVPEGIPIPEGTPFTQPLFVGIPSVGASSSQPVPMEEEEEREREEEENPEGIVTLSDSSDEFELDDERNRSVVAVELFNIADHSNKDLRNKLTEEERARKSAESALEGAQKQAEDQRQLLHDAKEQLATSKEQIAALRKKLEEAQKLKDQIERLKDEQEQAKEPEAPKEIPSDKAAEVPQDRAASQGFEQALASVAMPAEEAPKEKEKVIPTEAAKQASKTLKDKLQIKLKQ</sequence>
<dbReference type="Proteomes" id="UP000594261">
    <property type="component" value="Chromosome 11"/>
</dbReference>
<evidence type="ECO:0000256" key="1">
    <source>
        <dbReference type="SAM" id="MobiDB-lite"/>
    </source>
</evidence>
<feature type="compositionally biased region" description="Acidic residues" evidence="1">
    <location>
        <begin position="267"/>
        <end position="281"/>
    </location>
</feature>
<dbReference type="EnsemblPlants" id="QL11p018751:mrna">
    <property type="protein sequence ID" value="QL11p018751:mrna"/>
    <property type="gene ID" value="QL11p018751"/>
</dbReference>
<reference evidence="2 3" key="1">
    <citation type="journal article" date="2016" name="G3 (Bethesda)">
        <title>First Draft Assembly and Annotation of the Genome of a California Endemic Oak Quercus lobata Nee (Fagaceae).</title>
        <authorList>
            <person name="Sork V.L."/>
            <person name="Fitz-Gibbon S.T."/>
            <person name="Puiu D."/>
            <person name="Crepeau M."/>
            <person name="Gugger P.F."/>
            <person name="Sherman R."/>
            <person name="Stevens K."/>
            <person name="Langley C.H."/>
            <person name="Pellegrini M."/>
            <person name="Salzberg S.L."/>
        </authorList>
    </citation>
    <scope>NUCLEOTIDE SEQUENCE [LARGE SCALE GENOMIC DNA]</scope>
    <source>
        <strain evidence="2 3">cv. SW786</strain>
    </source>
</reference>
<feature type="region of interest" description="Disordered" evidence="1">
    <location>
        <begin position="381"/>
        <end position="464"/>
    </location>
</feature>
<name>A0A7N2MV77_QUELO</name>